<keyword evidence="1" id="KW-0812">Transmembrane</keyword>
<evidence type="ECO:0000313" key="4">
    <source>
        <dbReference type="Proteomes" id="UP000217507"/>
    </source>
</evidence>
<feature type="transmembrane region" description="Helical" evidence="1">
    <location>
        <begin position="237"/>
        <end position="259"/>
    </location>
</feature>
<dbReference type="PANTHER" id="PTHR43630">
    <property type="entry name" value="POLY-BETA-1,6-N-ACETYL-D-GLUCOSAMINE SYNTHASE"/>
    <property type="match status" value="1"/>
</dbReference>
<dbReference type="AlphaFoldDB" id="A0A1Z4KHP6"/>
<evidence type="ECO:0000313" key="3">
    <source>
        <dbReference type="EMBL" id="BAY68489.1"/>
    </source>
</evidence>
<accession>A0A1Z4KHP6</accession>
<keyword evidence="1" id="KW-0472">Membrane</keyword>
<dbReference type="SUPFAM" id="SSF53448">
    <property type="entry name" value="Nucleotide-diphospho-sugar transferases"/>
    <property type="match status" value="1"/>
</dbReference>
<protein>
    <submittedName>
        <fullName evidence="3">Glycosyltransferase</fullName>
    </submittedName>
</protein>
<dbReference type="InterPro" id="IPR029044">
    <property type="entry name" value="Nucleotide-diphossugar_trans"/>
</dbReference>
<organism evidence="3 4">
    <name type="scientific">Trichormus variabilis NIES-23</name>
    <dbReference type="NCBI Taxonomy" id="1973479"/>
    <lineage>
        <taxon>Bacteria</taxon>
        <taxon>Bacillati</taxon>
        <taxon>Cyanobacteriota</taxon>
        <taxon>Cyanophyceae</taxon>
        <taxon>Nostocales</taxon>
        <taxon>Nostocaceae</taxon>
        <taxon>Trichormus</taxon>
    </lineage>
</organism>
<keyword evidence="3" id="KW-0808">Transferase</keyword>
<evidence type="ECO:0000259" key="2">
    <source>
        <dbReference type="Pfam" id="PF00535"/>
    </source>
</evidence>
<dbReference type="InterPro" id="IPR001173">
    <property type="entry name" value="Glyco_trans_2-like"/>
</dbReference>
<keyword evidence="1" id="KW-1133">Transmembrane helix</keyword>
<dbReference type="PANTHER" id="PTHR43630:SF2">
    <property type="entry name" value="GLYCOSYLTRANSFERASE"/>
    <property type="match status" value="1"/>
</dbReference>
<feature type="domain" description="Glycosyltransferase 2-like" evidence="2">
    <location>
        <begin position="8"/>
        <end position="132"/>
    </location>
</feature>
<proteinExistence type="predicted"/>
<sequence>MSHLCQVSAIILTKNEVCNLERCINSLQWCQEIIVVDSGSTDGTIQLAEALGIKVFTHIQPPPFKISEQRNWALENCQLKSEWVLFLDADEIIPPDLAAEIQRICSANNQEYNAYELPARYLFWGKWLKLTQGYPNWHSRLLKLGEVTFTGGVWEHFSAGTKVSRINIPYDHYANSKGFGDWLERHNRYSSWDAQKVVDFLETGKTSALGTERKLKLRLLAAKLWFMRPIVRFIQMYFLRLGFLEGITALIFCLLYAMYEFMTVVKIIELRRKKSGLPL</sequence>
<evidence type="ECO:0000256" key="1">
    <source>
        <dbReference type="SAM" id="Phobius"/>
    </source>
</evidence>
<dbReference type="Proteomes" id="UP000217507">
    <property type="component" value="Chromosome"/>
</dbReference>
<dbReference type="Gene3D" id="3.90.550.10">
    <property type="entry name" value="Spore Coat Polysaccharide Biosynthesis Protein SpsA, Chain A"/>
    <property type="match status" value="1"/>
</dbReference>
<gene>
    <name evidence="3" type="ORF">NIES23_12750</name>
</gene>
<dbReference type="GO" id="GO:0016740">
    <property type="term" value="F:transferase activity"/>
    <property type="evidence" value="ECO:0007669"/>
    <property type="project" value="UniProtKB-KW"/>
</dbReference>
<dbReference type="EMBL" id="AP018216">
    <property type="protein sequence ID" value="BAY68489.1"/>
    <property type="molecule type" value="Genomic_DNA"/>
</dbReference>
<reference evidence="3 4" key="1">
    <citation type="submission" date="2017-06" db="EMBL/GenBank/DDBJ databases">
        <title>Genome sequencing of cyanobaciteial culture collection at National Institute for Environmental Studies (NIES).</title>
        <authorList>
            <person name="Hirose Y."/>
            <person name="Shimura Y."/>
            <person name="Fujisawa T."/>
            <person name="Nakamura Y."/>
            <person name="Kawachi M."/>
        </authorList>
    </citation>
    <scope>NUCLEOTIDE SEQUENCE [LARGE SCALE GENOMIC DNA]</scope>
    <source>
        <strain evidence="3 4">NIES-23</strain>
    </source>
</reference>
<dbReference type="CDD" id="cd02511">
    <property type="entry name" value="Beta4Glucosyltransferase"/>
    <property type="match status" value="1"/>
</dbReference>
<name>A0A1Z4KHP6_ANAVA</name>
<dbReference type="Pfam" id="PF00535">
    <property type="entry name" value="Glycos_transf_2"/>
    <property type="match status" value="1"/>
</dbReference>